<keyword evidence="1" id="KW-0433">Leucine-rich repeat</keyword>
<dbReference type="Ensembl" id="ENSCWAT00000002009.1">
    <property type="protein sequence ID" value="ENSCWAP00000001830.1"/>
    <property type="gene ID" value="ENSCWAG00000001518.1"/>
</dbReference>
<dbReference type="PANTHER" id="PTHR24369:SF157">
    <property type="entry name" value="LRRCT DOMAIN-CONTAINING PROTEIN"/>
    <property type="match status" value="1"/>
</dbReference>
<dbReference type="SUPFAM" id="SSF52058">
    <property type="entry name" value="L domain-like"/>
    <property type="match status" value="1"/>
</dbReference>
<reference evidence="7" key="1">
    <citation type="submission" date="2025-08" db="UniProtKB">
        <authorList>
            <consortium name="Ensembl"/>
        </authorList>
    </citation>
    <scope>IDENTIFICATION</scope>
</reference>
<feature type="domain" description="LRRCT" evidence="6">
    <location>
        <begin position="221"/>
        <end position="281"/>
    </location>
</feature>
<dbReference type="AlphaFoldDB" id="A0A8C3VII9"/>
<feature type="region of interest" description="Disordered" evidence="4">
    <location>
        <begin position="284"/>
        <end position="304"/>
    </location>
</feature>
<feature type="compositionally biased region" description="Acidic residues" evidence="4">
    <location>
        <begin position="292"/>
        <end position="304"/>
    </location>
</feature>
<dbReference type="SMART" id="SM00364">
    <property type="entry name" value="LRR_BAC"/>
    <property type="match status" value="4"/>
</dbReference>
<dbReference type="Pfam" id="PF13855">
    <property type="entry name" value="LRR_8"/>
    <property type="match status" value="1"/>
</dbReference>
<dbReference type="Proteomes" id="UP000694540">
    <property type="component" value="Unplaced"/>
</dbReference>
<dbReference type="InterPro" id="IPR032675">
    <property type="entry name" value="LRR_dom_sf"/>
</dbReference>
<name>A0A8C3VII9_9CETA</name>
<keyword evidence="3" id="KW-0677">Repeat</keyword>
<dbReference type="InterPro" id="IPR050541">
    <property type="entry name" value="LRR_TM_domain-containing"/>
</dbReference>
<reference evidence="7" key="2">
    <citation type="submission" date="2025-09" db="UniProtKB">
        <authorList>
            <consortium name="Ensembl"/>
        </authorList>
    </citation>
    <scope>IDENTIFICATION</scope>
</reference>
<dbReference type="SMART" id="SM00369">
    <property type="entry name" value="LRR_TYP"/>
    <property type="match status" value="5"/>
</dbReference>
<protein>
    <recommendedName>
        <fullName evidence="6">LRRCT domain-containing protein</fullName>
    </recommendedName>
</protein>
<evidence type="ECO:0000256" key="2">
    <source>
        <dbReference type="ARBA" id="ARBA00022729"/>
    </source>
</evidence>
<evidence type="ECO:0000313" key="7">
    <source>
        <dbReference type="Ensembl" id="ENSCWAP00000001830.1"/>
    </source>
</evidence>
<keyword evidence="2 5" id="KW-0732">Signal</keyword>
<dbReference type="GO" id="GO:0005886">
    <property type="term" value="C:plasma membrane"/>
    <property type="evidence" value="ECO:0007669"/>
    <property type="project" value="TreeGrafter"/>
</dbReference>
<dbReference type="GeneTree" id="ENSGT00940000163073"/>
<dbReference type="PANTHER" id="PTHR24369">
    <property type="entry name" value="ANTIGEN BSP, PUTATIVE-RELATED"/>
    <property type="match status" value="1"/>
</dbReference>
<dbReference type="InterPro" id="IPR000483">
    <property type="entry name" value="Cys-rich_flank_reg_C"/>
</dbReference>
<accession>A0A8C3VII9</accession>
<sequence>MPLLLLLLLLPSLSCPHPICEVTKVASQVEMNCENKTLKAPPPDLEAGTTNLHLGENPLGTFSTSSLVHLRDLTQLHLGKSQLTSLQTDGRLPRLETLKLPHNKLRSLPLLGQALPALTILDASFNELTSLSPGALDGLSQLQELYLRGNKLKTLPPRLLAPTPQLKKLNLAENQLRELPPGLLDGLEEPDTLYLQQNWLRAVPEGFFGNHLLPFTFLHDNPWSCDCDNLYFTRWLQRNPNNVYVWKEGVDVKAMTPDVRSVRCINPPPEFVYAYSGEGCPTPSNTAGLDYDNYEDDDEVSTGS</sequence>
<keyword evidence="8" id="KW-1185">Reference proteome</keyword>
<evidence type="ECO:0000259" key="6">
    <source>
        <dbReference type="SMART" id="SM00082"/>
    </source>
</evidence>
<dbReference type="InterPro" id="IPR003591">
    <property type="entry name" value="Leu-rich_rpt_typical-subtyp"/>
</dbReference>
<dbReference type="PROSITE" id="PS51450">
    <property type="entry name" value="LRR"/>
    <property type="match status" value="1"/>
</dbReference>
<dbReference type="InterPro" id="IPR001611">
    <property type="entry name" value="Leu-rich_rpt"/>
</dbReference>
<evidence type="ECO:0000256" key="4">
    <source>
        <dbReference type="SAM" id="MobiDB-lite"/>
    </source>
</evidence>
<proteinExistence type="predicted"/>
<organism evidence="7 8">
    <name type="scientific">Catagonus wagneri</name>
    <name type="common">Chacoan peccary</name>
    <dbReference type="NCBI Taxonomy" id="51154"/>
    <lineage>
        <taxon>Eukaryota</taxon>
        <taxon>Metazoa</taxon>
        <taxon>Chordata</taxon>
        <taxon>Craniata</taxon>
        <taxon>Vertebrata</taxon>
        <taxon>Euteleostomi</taxon>
        <taxon>Mammalia</taxon>
        <taxon>Eutheria</taxon>
        <taxon>Laurasiatheria</taxon>
        <taxon>Artiodactyla</taxon>
        <taxon>Suina</taxon>
        <taxon>Tayassuidae</taxon>
        <taxon>Catagonus</taxon>
    </lineage>
</organism>
<feature type="chain" id="PRO_5034648978" description="LRRCT domain-containing protein" evidence="5">
    <location>
        <begin position="17"/>
        <end position="304"/>
    </location>
</feature>
<evidence type="ECO:0000256" key="1">
    <source>
        <dbReference type="ARBA" id="ARBA00022614"/>
    </source>
</evidence>
<evidence type="ECO:0000256" key="3">
    <source>
        <dbReference type="ARBA" id="ARBA00022737"/>
    </source>
</evidence>
<evidence type="ECO:0000313" key="8">
    <source>
        <dbReference type="Proteomes" id="UP000694540"/>
    </source>
</evidence>
<evidence type="ECO:0000256" key="5">
    <source>
        <dbReference type="SAM" id="SignalP"/>
    </source>
</evidence>
<dbReference type="Gene3D" id="3.80.10.10">
    <property type="entry name" value="Ribonuclease Inhibitor"/>
    <property type="match status" value="1"/>
</dbReference>
<feature type="signal peptide" evidence="5">
    <location>
        <begin position="1"/>
        <end position="16"/>
    </location>
</feature>
<dbReference type="SMART" id="SM00082">
    <property type="entry name" value="LRRCT"/>
    <property type="match status" value="1"/>
</dbReference>
<dbReference type="Pfam" id="PF00560">
    <property type="entry name" value="LRR_1"/>
    <property type="match status" value="1"/>
</dbReference>